<evidence type="ECO:0000256" key="6">
    <source>
        <dbReference type="ARBA" id="ARBA00022870"/>
    </source>
</evidence>
<organism evidence="13">
    <name type="scientific">Hydrangea ringspot virus</name>
    <dbReference type="NCBI Taxonomy" id="112228"/>
    <lineage>
        <taxon>Viruses</taxon>
        <taxon>Riboviria</taxon>
        <taxon>Orthornavirae</taxon>
        <taxon>Kitrinoviricota</taxon>
        <taxon>Alsuviricetes</taxon>
        <taxon>Tymovirales</taxon>
        <taxon>Alphaflexiviridae</taxon>
        <taxon>Potexvirus</taxon>
        <taxon>Potexvirus hydrangeae</taxon>
    </lineage>
</organism>
<dbReference type="EMBL" id="LC107517">
    <property type="protein sequence ID" value="BAU45643.1"/>
    <property type="molecule type" value="Genomic_RNA"/>
</dbReference>
<keyword evidence="8" id="KW-0916">Viral movement protein</keyword>
<proteinExistence type="inferred from homology"/>
<sequence length="73" mass="7696">MPPSLSSHSWPSSTSLAVFTAALVLTFLALALLTPPPPKCFVRVSGAEATLSGDCSTLSPEALRHLKPHSHRC</sequence>
<keyword evidence="10" id="KW-1038">Host endoplasmic reticulum</keyword>
<dbReference type="GO" id="GO:0046740">
    <property type="term" value="P:transport of virus in host, cell to cell"/>
    <property type="evidence" value="ECO:0007669"/>
    <property type="project" value="UniProtKB-KW"/>
</dbReference>
<evidence type="ECO:0000256" key="4">
    <source>
        <dbReference type="ARBA" id="ARBA00022448"/>
    </source>
</evidence>
<keyword evidence="4" id="KW-0813">Transport</keyword>
<evidence type="ECO:0000256" key="7">
    <source>
        <dbReference type="ARBA" id="ARBA00022989"/>
    </source>
</evidence>
<dbReference type="InterPro" id="IPR003411">
    <property type="entry name" value="TGBp3"/>
</dbReference>
<reference evidence="13" key="1">
    <citation type="journal article" date="2016" name="Genome Announc.">
        <title>Complete Genome Sequences of Two Hydrangea Ringspot Virus Isolates from Japan.</title>
        <authorList>
            <person name="Yusa A."/>
            <person name="Iwabuchi N."/>
            <person name="Koinuma H."/>
            <person name="Keima T."/>
            <person name="Neriya Y."/>
            <person name="Hashimoto M."/>
            <person name="Maejima K."/>
            <person name="Yamaji Y."/>
            <person name="Namba S."/>
        </authorList>
    </citation>
    <scope>NUCLEOTIDE SEQUENCE</scope>
    <source>
        <strain evidence="13">Gu2</strain>
    </source>
</reference>
<evidence type="ECO:0000256" key="9">
    <source>
        <dbReference type="ARBA" id="ARBA00023136"/>
    </source>
</evidence>
<evidence type="ECO:0000256" key="10">
    <source>
        <dbReference type="ARBA" id="ARBA00023184"/>
    </source>
</evidence>
<keyword evidence="7" id="KW-1133">Transmembrane helix</keyword>
<evidence type="ECO:0000256" key="3">
    <source>
        <dbReference type="ARBA" id="ARBA00013812"/>
    </source>
</evidence>
<name>A0A125SVF5_9VIRU</name>
<comment type="subcellular location">
    <subcellularLocation>
        <location evidence="1">Host endoplasmic reticulum membrane</location>
    </subcellularLocation>
</comment>
<evidence type="ECO:0000256" key="8">
    <source>
        <dbReference type="ARBA" id="ARBA00023031"/>
    </source>
</evidence>
<evidence type="ECO:0000313" key="13">
    <source>
        <dbReference type="EMBL" id="BAU45643.1"/>
    </source>
</evidence>
<dbReference type="Pfam" id="PF02495">
    <property type="entry name" value="TGBp3"/>
    <property type="match status" value="1"/>
</dbReference>
<keyword evidence="9" id="KW-0472">Membrane</keyword>
<evidence type="ECO:0000256" key="11">
    <source>
        <dbReference type="ARBA" id="ARBA00025270"/>
    </source>
</evidence>
<protein>
    <recommendedName>
        <fullName evidence="3">Movement protein TGBp3</fullName>
    </recommendedName>
    <alternativeName>
        <fullName evidence="12">Triple gene block 3 protein</fullName>
    </alternativeName>
</protein>
<accession>A0A125SVF5</accession>
<gene>
    <name evidence="13" type="primary">TGBp3</name>
</gene>
<evidence type="ECO:0000256" key="2">
    <source>
        <dbReference type="ARBA" id="ARBA00010355"/>
    </source>
</evidence>
<dbReference type="GO" id="GO:0044167">
    <property type="term" value="C:host cell endoplasmic reticulum membrane"/>
    <property type="evidence" value="ECO:0007669"/>
    <property type="project" value="UniProtKB-SubCell"/>
</dbReference>
<keyword evidence="5" id="KW-0812">Transmembrane</keyword>
<evidence type="ECO:0000256" key="5">
    <source>
        <dbReference type="ARBA" id="ARBA00022692"/>
    </source>
</evidence>
<comment type="similarity">
    <text evidence="2">Belongs to the Tymovirales TGBp3 protein family.</text>
</comment>
<evidence type="ECO:0000256" key="12">
    <source>
        <dbReference type="ARBA" id="ARBA00033148"/>
    </source>
</evidence>
<keyword evidence="6" id="KW-1043">Host membrane</keyword>
<evidence type="ECO:0000256" key="1">
    <source>
        <dbReference type="ARBA" id="ARBA00004625"/>
    </source>
</evidence>
<comment type="function">
    <text evidence="11">Plays a role in viral cell-to-cell propagation, by facilitating genome transport to neighboring plant cells through plasmosdesmata. May induce the formation of granular vesicles derived from the Endoplasmic reticulum, which align on actin filaments.</text>
</comment>